<keyword evidence="4" id="KW-0808">Transferase</keyword>
<sequence>MKTVLAADTSTAFGARAAYRQLVDLIARGRASLDDTLRERLAALRPTMPAEQRAALARGLALADPPVTLIAFLADDTPEVTAAVLRAARLSPEDWDWLLPRLGPHGRSVLRRRGDLPPTAVRALESFGSTDFALSHEARESVAAAPPEKVAAPKAATDAFRALGDIAATLPPVAAARDHGPHERFEIAELVDRIAAYQRQRATGPLAADTAVTAFRFETDAAGVIRWIDSAPRGAVIGLSLDHAADAAPSVDGVAAGAFRKRAAFGDARLSVRGESALSGDWRISAVPLFDPARGAFIGYRGSARRPRLEEDAARLRPRGAAVEGLRRLVHELRTPTTAIAGFAELIDEQLLGPVPSIYRDRAATIRRHVGGLVGAIDDLDTAARLEADALDLRDDVVGAAPLLERIAAEMAPLAARRGARLSVAADEGAAWAADAPALERLISRLLASLLSTAAAGEVVRTQAVAGDPAGMIRLTIDRPLALASRSEAELLAMDDERAGDVEGAPLLGIGFSLRLARHLAVELGGGLAFERDRLTLTLPAASTTIMGQASTSTP</sequence>
<dbReference type="Pfam" id="PF00512">
    <property type="entry name" value="HisKA"/>
    <property type="match status" value="1"/>
</dbReference>
<keyword evidence="4" id="KW-0418">Kinase</keyword>
<dbReference type="Gene3D" id="1.10.287.130">
    <property type="match status" value="1"/>
</dbReference>
<keyword evidence="5" id="KW-1185">Reference proteome</keyword>
<evidence type="ECO:0000313" key="4">
    <source>
        <dbReference type="EMBL" id="NJR79386.1"/>
    </source>
</evidence>
<dbReference type="InterPro" id="IPR003661">
    <property type="entry name" value="HisK_dim/P_dom"/>
</dbReference>
<gene>
    <name evidence="4" type="ORF">HBH26_12415</name>
</gene>
<evidence type="ECO:0000256" key="2">
    <source>
        <dbReference type="ARBA" id="ARBA00012438"/>
    </source>
</evidence>
<dbReference type="CDD" id="cd00082">
    <property type="entry name" value="HisKA"/>
    <property type="match status" value="1"/>
</dbReference>
<dbReference type="SMART" id="SM00388">
    <property type="entry name" value="HisKA"/>
    <property type="match status" value="1"/>
</dbReference>
<dbReference type="GO" id="GO:0016301">
    <property type="term" value="F:kinase activity"/>
    <property type="evidence" value="ECO:0007669"/>
    <property type="project" value="UniProtKB-KW"/>
</dbReference>
<organism evidence="4 5">
    <name type="scientific">Sphingomonas corticis</name>
    <dbReference type="NCBI Taxonomy" id="2722791"/>
    <lineage>
        <taxon>Bacteria</taxon>
        <taxon>Pseudomonadati</taxon>
        <taxon>Pseudomonadota</taxon>
        <taxon>Alphaproteobacteria</taxon>
        <taxon>Sphingomonadales</taxon>
        <taxon>Sphingomonadaceae</taxon>
        <taxon>Sphingomonas</taxon>
    </lineage>
</organism>
<accession>A0ABX1CN37</accession>
<protein>
    <recommendedName>
        <fullName evidence="2">histidine kinase</fullName>
        <ecNumber evidence="2">2.7.13.3</ecNumber>
    </recommendedName>
</protein>
<evidence type="ECO:0000256" key="1">
    <source>
        <dbReference type="ARBA" id="ARBA00000085"/>
    </source>
</evidence>
<dbReference type="InterPro" id="IPR036097">
    <property type="entry name" value="HisK_dim/P_sf"/>
</dbReference>
<reference evidence="4 5" key="1">
    <citation type="submission" date="2020-03" db="EMBL/GenBank/DDBJ databases">
        <authorList>
            <person name="Wang L."/>
            <person name="He N."/>
            <person name="Li Y."/>
            <person name="Fang Y."/>
            <person name="Zhang F."/>
        </authorList>
    </citation>
    <scope>NUCLEOTIDE SEQUENCE [LARGE SCALE GENOMIC DNA]</scope>
    <source>
        <strain evidence="4 5">36D10-4-7</strain>
    </source>
</reference>
<name>A0ABX1CN37_9SPHN</name>
<dbReference type="Proteomes" id="UP000732399">
    <property type="component" value="Unassembled WGS sequence"/>
</dbReference>
<comment type="caution">
    <text evidence="4">The sequence shown here is derived from an EMBL/GenBank/DDBJ whole genome shotgun (WGS) entry which is preliminary data.</text>
</comment>
<feature type="domain" description="Histidine kinase" evidence="3">
    <location>
        <begin position="328"/>
        <end position="533"/>
    </location>
</feature>
<dbReference type="InterPro" id="IPR005467">
    <property type="entry name" value="His_kinase_dom"/>
</dbReference>
<dbReference type="EMBL" id="JAAVJH010000006">
    <property type="protein sequence ID" value="NJR79386.1"/>
    <property type="molecule type" value="Genomic_DNA"/>
</dbReference>
<dbReference type="SUPFAM" id="SSF47384">
    <property type="entry name" value="Homodimeric domain of signal transducing histidine kinase"/>
    <property type="match status" value="1"/>
</dbReference>
<dbReference type="PROSITE" id="PS50109">
    <property type="entry name" value="HIS_KIN"/>
    <property type="match status" value="1"/>
</dbReference>
<dbReference type="EC" id="2.7.13.3" evidence="2"/>
<proteinExistence type="predicted"/>
<evidence type="ECO:0000313" key="5">
    <source>
        <dbReference type="Proteomes" id="UP000732399"/>
    </source>
</evidence>
<comment type="catalytic activity">
    <reaction evidence="1">
        <text>ATP + protein L-histidine = ADP + protein N-phospho-L-histidine.</text>
        <dbReference type="EC" id="2.7.13.3"/>
    </reaction>
</comment>
<evidence type="ECO:0000259" key="3">
    <source>
        <dbReference type="PROSITE" id="PS50109"/>
    </source>
</evidence>